<dbReference type="Proteomes" id="UP001159363">
    <property type="component" value="Chromosome 14"/>
</dbReference>
<feature type="compositionally biased region" description="Polar residues" evidence="1">
    <location>
        <begin position="330"/>
        <end position="340"/>
    </location>
</feature>
<protein>
    <submittedName>
        <fullName evidence="2">Uncharacterized protein</fullName>
    </submittedName>
</protein>
<feature type="region of interest" description="Disordered" evidence="1">
    <location>
        <begin position="1"/>
        <end position="42"/>
    </location>
</feature>
<gene>
    <name evidence="2" type="ORF">PR048_031668</name>
</gene>
<dbReference type="EMBL" id="JARBHB010000015">
    <property type="protein sequence ID" value="KAJ8867863.1"/>
    <property type="molecule type" value="Genomic_DNA"/>
</dbReference>
<feature type="region of interest" description="Disordered" evidence="1">
    <location>
        <begin position="316"/>
        <end position="349"/>
    </location>
</feature>
<name>A0ABQ9G5W7_9NEOP</name>
<evidence type="ECO:0000256" key="1">
    <source>
        <dbReference type="SAM" id="MobiDB-lite"/>
    </source>
</evidence>
<evidence type="ECO:0000313" key="2">
    <source>
        <dbReference type="EMBL" id="KAJ8867863.1"/>
    </source>
</evidence>
<feature type="region of interest" description="Disordered" evidence="1">
    <location>
        <begin position="262"/>
        <end position="285"/>
    </location>
</feature>
<keyword evidence="3" id="KW-1185">Reference proteome</keyword>
<feature type="compositionally biased region" description="Low complexity" evidence="1">
    <location>
        <begin position="316"/>
        <end position="329"/>
    </location>
</feature>
<comment type="caution">
    <text evidence="2">The sequence shown here is derived from an EMBL/GenBank/DDBJ whole genome shotgun (WGS) entry which is preliminary data.</text>
</comment>
<accession>A0ABQ9G5W7</accession>
<evidence type="ECO:0000313" key="3">
    <source>
        <dbReference type="Proteomes" id="UP001159363"/>
    </source>
</evidence>
<organism evidence="2 3">
    <name type="scientific">Dryococelus australis</name>
    <dbReference type="NCBI Taxonomy" id="614101"/>
    <lineage>
        <taxon>Eukaryota</taxon>
        <taxon>Metazoa</taxon>
        <taxon>Ecdysozoa</taxon>
        <taxon>Arthropoda</taxon>
        <taxon>Hexapoda</taxon>
        <taxon>Insecta</taxon>
        <taxon>Pterygota</taxon>
        <taxon>Neoptera</taxon>
        <taxon>Polyneoptera</taxon>
        <taxon>Phasmatodea</taxon>
        <taxon>Verophasmatodea</taxon>
        <taxon>Anareolatae</taxon>
        <taxon>Phasmatidae</taxon>
        <taxon>Eurycanthinae</taxon>
        <taxon>Dryococelus</taxon>
    </lineage>
</organism>
<sequence length="494" mass="54583">MVLRKPPKMSNINGVKVKGHDSRSPTSNMADEMDTDRPGEGLSCRKLSRFTCPRTPDLLHVMGTGSRSRSHVNSKVVLIQYSGRVTSQHGGRHLLQCRMPVCQNTDNYTTDLPQRITTVKVTRVTAETLHTLLARRGDEALDVRVSVALIALPLLDLGRGVPTGPQLISTQGRNCAAVSPDVGLYAFSEWLREYELPRADWRKASRHDAGCVRLEFVEQPAMSPLNPRCTHDIRLVGLFYVMRGDDDRHVRLPRQVHQVLPDTASTQYDTTLASHQDEPGSIPGRATRLSQVVIVPDDTVGRRVFSGISRYLYPQSGAAPYSSQSPSSALKTSLASQKQSSDTHKTPYDLVKRQGVPSEHVNVDVFTQNKRPCPPTQQHPFFSSPQYVRVLLDRDKCETGKYANYKATPLSVRHNNHEQLQEEGRKLSAAGGCHGCGDFSLLARSPLTLTGPCQLPAASAGVIHSPHRLHTRRGRVIVLQMRVTLGTPSITAIQ</sequence>
<feature type="compositionally biased region" description="Polar residues" evidence="1">
    <location>
        <begin position="263"/>
        <end position="274"/>
    </location>
</feature>
<proteinExistence type="predicted"/>
<reference evidence="2 3" key="1">
    <citation type="submission" date="2023-02" db="EMBL/GenBank/DDBJ databases">
        <title>LHISI_Scaffold_Assembly.</title>
        <authorList>
            <person name="Stuart O.P."/>
            <person name="Cleave R."/>
            <person name="Magrath M.J.L."/>
            <person name="Mikheyev A.S."/>
        </authorList>
    </citation>
    <scope>NUCLEOTIDE SEQUENCE [LARGE SCALE GENOMIC DNA]</scope>
    <source>
        <strain evidence="2">Daus_M_001</strain>
        <tissue evidence="2">Leg muscle</tissue>
    </source>
</reference>